<dbReference type="CDD" id="cd08255">
    <property type="entry name" value="2-desacetyl-2-hydroxyethyl_bacteriochlorophyllide_like"/>
    <property type="match status" value="1"/>
</dbReference>
<evidence type="ECO:0000256" key="2">
    <source>
        <dbReference type="ARBA" id="ARBA00008072"/>
    </source>
</evidence>
<keyword evidence="5" id="KW-0560">Oxidoreductase</keyword>
<accession>A0A7W4Z343</accession>
<keyword evidence="4" id="KW-0862">Zinc</keyword>
<dbReference type="PANTHER" id="PTHR43350">
    <property type="entry name" value="NAD-DEPENDENT ALCOHOL DEHYDROGENASE"/>
    <property type="match status" value="1"/>
</dbReference>
<dbReference type="Gene3D" id="3.40.50.720">
    <property type="entry name" value="NAD(P)-binding Rossmann-like Domain"/>
    <property type="match status" value="1"/>
</dbReference>
<comment type="caution">
    <text evidence="6">The sequence shown here is derived from an EMBL/GenBank/DDBJ whole genome shotgun (WGS) entry which is preliminary data.</text>
</comment>
<dbReference type="SUPFAM" id="SSF50129">
    <property type="entry name" value="GroES-like"/>
    <property type="match status" value="1"/>
</dbReference>
<dbReference type="AlphaFoldDB" id="A0A7W4Z343"/>
<keyword evidence="7" id="KW-1185">Reference proteome</keyword>
<evidence type="ECO:0000256" key="4">
    <source>
        <dbReference type="ARBA" id="ARBA00022833"/>
    </source>
</evidence>
<dbReference type="Gene3D" id="3.90.180.10">
    <property type="entry name" value="Medium-chain alcohol dehydrogenases, catalytic domain"/>
    <property type="match status" value="2"/>
</dbReference>
<dbReference type="InterPro" id="IPR011032">
    <property type="entry name" value="GroES-like_sf"/>
</dbReference>
<evidence type="ECO:0000256" key="3">
    <source>
        <dbReference type="ARBA" id="ARBA00022723"/>
    </source>
</evidence>
<evidence type="ECO:0000256" key="5">
    <source>
        <dbReference type="ARBA" id="ARBA00023002"/>
    </source>
</evidence>
<dbReference type="GO" id="GO:0046872">
    <property type="term" value="F:metal ion binding"/>
    <property type="evidence" value="ECO:0007669"/>
    <property type="project" value="UniProtKB-KW"/>
</dbReference>
<evidence type="ECO:0000256" key="1">
    <source>
        <dbReference type="ARBA" id="ARBA00001947"/>
    </source>
</evidence>
<dbReference type="Proteomes" id="UP000589626">
    <property type="component" value="Unassembled WGS sequence"/>
</dbReference>
<sequence>MTSHAQVPPRVPAGTRVATAYWLCEPGRGQLREEPLPEPRPGEVLVRSLHSGISRGTELLVHRGAVPAGQHDAMRAPFQAGRFPGPVKYGYLAVGVVTEGDADLLGRTVFCLHPHQSAYVVPAAAVSVVPADVPARRAVLAGTVETALNALWDLGPLVGDRIAVVGAGMVGCSVARLLARLPEVEVTLVDVDRDRAEVASRLGVGFATPERASGDRDAVVHTSATAAGLQRSLELLAPEGTVLDLSWYGDRPVQLSLGGAFHAARLGIRASQVGAVAASRRARHTHADRLTLALRLLADPAFDTLLTGDSPFAELPEVMRALAAGRLPALCHTIRYDEGA</sequence>
<comment type="similarity">
    <text evidence="2">Belongs to the zinc-containing alcohol dehydrogenase family.</text>
</comment>
<evidence type="ECO:0000313" key="6">
    <source>
        <dbReference type="EMBL" id="MBB3043516.1"/>
    </source>
</evidence>
<dbReference type="GO" id="GO:0016491">
    <property type="term" value="F:oxidoreductase activity"/>
    <property type="evidence" value="ECO:0007669"/>
    <property type="project" value="UniProtKB-KW"/>
</dbReference>
<dbReference type="EMBL" id="JACHWR010000002">
    <property type="protein sequence ID" value="MBB3043516.1"/>
    <property type="molecule type" value="Genomic_DNA"/>
</dbReference>
<keyword evidence="3" id="KW-0479">Metal-binding</keyword>
<evidence type="ECO:0000313" key="7">
    <source>
        <dbReference type="Proteomes" id="UP000589626"/>
    </source>
</evidence>
<dbReference type="PANTHER" id="PTHR43350:SF19">
    <property type="entry name" value="D-GULOSIDE 3-DEHYDROGENASE"/>
    <property type="match status" value="1"/>
</dbReference>
<protein>
    <submittedName>
        <fullName evidence="6">Threonine dehydrogenase-like Zn-dependent dehydrogenase</fullName>
    </submittedName>
</protein>
<reference evidence="6 7" key="1">
    <citation type="submission" date="2020-08" db="EMBL/GenBank/DDBJ databases">
        <title>Sequencing the genomes of 1000 actinobacteria strains.</title>
        <authorList>
            <person name="Klenk H.-P."/>
        </authorList>
    </citation>
    <scope>NUCLEOTIDE SEQUENCE [LARGE SCALE GENOMIC DNA]</scope>
    <source>
        <strain evidence="6 7">DSM 105498</strain>
    </source>
</reference>
<dbReference type="InterPro" id="IPR036291">
    <property type="entry name" value="NAD(P)-bd_dom_sf"/>
</dbReference>
<organism evidence="6 7">
    <name type="scientific">Nocardioides soli</name>
    <dbReference type="NCBI Taxonomy" id="1036020"/>
    <lineage>
        <taxon>Bacteria</taxon>
        <taxon>Bacillati</taxon>
        <taxon>Actinomycetota</taxon>
        <taxon>Actinomycetes</taxon>
        <taxon>Propionibacteriales</taxon>
        <taxon>Nocardioidaceae</taxon>
        <taxon>Nocardioides</taxon>
    </lineage>
</organism>
<comment type="cofactor">
    <cofactor evidence="1">
        <name>Zn(2+)</name>
        <dbReference type="ChEBI" id="CHEBI:29105"/>
    </cofactor>
</comment>
<dbReference type="SUPFAM" id="SSF51735">
    <property type="entry name" value="NAD(P)-binding Rossmann-fold domains"/>
    <property type="match status" value="1"/>
</dbReference>
<name>A0A7W4Z343_9ACTN</name>
<dbReference type="RefSeq" id="WP_343057894.1">
    <property type="nucleotide sequence ID" value="NZ_JACHWR010000002.1"/>
</dbReference>
<gene>
    <name evidence="6" type="ORF">FHU40_003334</name>
</gene>
<proteinExistence type="inferred from homology"/>